<keyword evidence="2" id="KW-1185">Reference proteome</keyword>
<reference evidence="1 2" key="1">
    <citation type="submission" date="2017-12" db="EMBL/GenBank/DDBJ databases">
        <title>Comparative genomics of Botrytis spp.</title>
        <authorList>
            <person name="Valero-Jimenez C.A."/>
            <person name="Tapia P."/>
            <person name="Veloso J."/>
            <person name="Silva-Moreno E."/>
            <person name="Staats M."/>
            <person name="Valdes J.H."/>
            <person name="Van Kan J.A.L."/>
        </authorList>
    </citation>
    <scope>NUCLEOTIDE SEQUENCE [LARGE SCALE GENOMIC DNA]</scope>
    <source>
        <strain evidence="1 2">MUCL2120</strain>
    </source>
</reference>
<accession>A0A4Z1H318</accession>
<gene>
    <name evidence="1" type="ORF">BOTNAR_2039g00020</name>
</gene>
<protein>
    <submittedName>
        <fullName evidence="1">Uncharacterized protein</fullName>
    </submittedName>
</protein>
<dbReference type="OrthoDB" id="3474779at2759"/>
<dbReference type="Proteomes" id="UP000297452">
    <property type="component" value="Unassembled WGS sequence"/>
</dbReference>
<name>A0A4Z1H318_9HELO</name>
<dbReference type="AlphaFoldDB" id="A0A4Z1H318"/>
<evidence type="ECO:0000313" key="2">
    <source>
        <dbReference type="Proteomes" id="UP000297452"/>
    </source>
</evidence>
<organism evidence="1 2">
    <name type="scientific">Botryotinia narcissicola</name>
    <dbReference type="NCBI Taxonomy" id="278944"/>
    <lineage>
        <taxon>Eukaryota</taxon>
        <taxon>Fungi</taxon>
        <taxon>Dikarya</taxon>
        <taxon>Ascomycota</taxon>
        <taxon>Pezizomycotina</taxon>
        <taxon>Leotiomycetes</taxon>
        <taxon>Helotiales</taxon>
        <taxon>Sclerotiniaceae</taxon>
        <taxon>Botryotinia</taxon>
    </lineage>
</organism>
<evidence type="ECO:0000313" key="1">
    <source>
        <dbReference type="EMBL" id="TGO43566.1"/>
    </source>
</evidence>
<dbReference type="EMBL" id="PQXJ01002032">
    <property type="protein sequence ID" value="TGO43566.1"/>
    <property type="molecule type" value="Genomic_DNA"/>
</dbReference>
<comment type="caution">
    <text evidence="1">The sequence shown here is derived from an EMBL/GenBank/DDBJ whole genome shotgun (WGS) entry which is preliminary data.</text>
</comment>
<proteinExistence type="predicted"/>
<sequence length="112" mass="12859">MAFSIFKVCPSCLHNKILLLTVPFVVISSFYQIQRKWSIIEQFEKLIKERQMTCTGKPADLHRVINEASRRLEKYGESFPELKGLVGSKKNIESTIFFSFDSKVAIKGMRGV</sequence>